<organism evidence="10 12">
    <name type="scientific">Treponema phagedenis</name>
    <dbReference type="NCBI Taxonomy" id="162"/>
    <lineage>
        <taxon>Bacteria</taxon>
        <taxon>Pseudomonadati</taxon>
        <taxon>Spirochaetota</taxon>
        <taxon>Spirochaetia</taxon>
        <taxon>Spirochaetales</taxon>
        <taxon>Treponemataceae</taxon>
        <taxon>Treponema</taxon>
    </lineage>
</organism>
<comment type="subcellular location">
    <subcellularLocation>
        <location evidence="2">Cytoplasm</location>
    </subcellularLocation>
</comment>
<evidence type="ECO:0000256" key="1">
    <source>
        <dbReference type="ARBA" id="ARBA00003681"/>
    </source>
</evidence>
<dbReference type="PROSITE" id="PS00369">
    <property type="entry name" value="PTS_HPR_HIS"/>
    <property type="match status" value="1"/>
</dbReference>
<keyword evidence="4" id="KW-0813">Transport</keyword>
<name>A0A0B7GVE2_TREPH</name>
<dbReference type="InterPro" id="IPR002114">
    <property type="entry name" value="PTS_HPr_Ser_P_site"/>
</dbReference>
<evidence type="ECO:0000313" key="11">
    <source>
        <dbReference type="EMBL" id="QEJ98504.1"/>
    </source>
</evidence>
<reference evidence="11 13" key="3">
    <citation type="submission" date="2019-08" db="EMBL/GenBank/DDBJ databases">
        <authorList>
            <person name="Kuhnert P."/>
        </authorList>
    </citation>
    <scope>NUCLEOTIDE SEQUENCE [LARGE SCALE GENOMIC DNA]</scope>
    <source>
        <strain evidence="11 13">B36.5</strain>
    </source>
</reference>
<keyword evidence="7" id="KW-0598">Phosphotransferase system</keyword>
<reference evidence="10" key="2">
    <citation type="submission" date="2015-01" db="EMBL/GenBank/DDBJ databases">
        <authorList>
            <person name="Xiang T."/>
            <person name="Song Y."/>
            <person name="Huang L."/>
            <person name="Wang B."/>
            <person name="Wu P."/>
        </authorList>
    </citation>
    <scope>NUCLEOTIDE SEQUENCE [LARGE SCALE GENOMIC DNA]</scope>
    <source>
        <strain evidence="10">V1</strain>
    </source>
</reference>
<dbReference type="OrthoDB" id="350754at2"/>
<dbReference type="EMBL" id="CP042817">
    <property type="protein sequence ID" value="QEJ98504.1"/>
    <property type="molecule type" value="Genomic_DNA"/>
</dbReference>
<accession>A0A0B7GVE2</accession>
<keyword evidence="6" id="KW-0762">Sugar transport</keyword>
<evidence type="ECO:0000256" key="8">
    <source>
        <dbReference type="ARBA" id="ARBA00033055"/>
    </source>
</evidence>
<dbReference type="GeneID" id="57753744"/>
<dbReference type="SUPFAM" id="SSF55594">
    <property type="entry name" value="HPr-like"/>
    <property type="match status" value="1"/>
</dbReference>
<dbReference type="GO" id="GO:0016740">
    <property type="term" value="F:transferase activity"/>
    <property type="evidence" value="ECO:0007669"/>
    <property type="project" value="UniProtKB-KW"/>
</dbReference>
<evidence type="ECO:0000256" key="6">
    <source>
        <dbReference type="ARBA" id="ARBA00022597"/>
    </source>
</evidence>
<feature type="domain" description="HPr" evidence="9">
    <location>
        <begin position="1"/>
        <end position="86"/>
    </location>
</feature>
<dbReference type="Gene3D" id="3.30.1340.10">
    <property type="entry name" value="HPr-like"/>
    <property type="match status" value="1"/>
</dbReference>
<dbReference type="Proteomes" id="UP000323594">
    <property type="component" value="Chromosome"/>
</dbReference>
<evidence type="ECO:0000256" key="3">
    <source>
        <dbReference type="ARBA" id="ARBA00020422"/>
    </source>
</evidence>
<evidence type="ECO:0000256" key="2">
    <source>
        <dbReference type="ARBA" id="ARBA00004496"/>
    </source>
</evidence>
<dbReference type="RefSeq" id="WP_002699235.1">
    <property type="nucleotide sequence ID" value="NZ_CDNC01000001.1"/>
</dbReference>
<evidence type="ECO:0000256" key="5">
    <source>
        <dbReference type="ARBA" id="ARBA00022490"/>
    </source>
</evidence>
<keyword evidence="5" id="KW-0963">Cytoplasm</keyword>
<gene>
    <name evidence="10" type="primary">ptsH</name>
    <name evidence="11" type="ORF">FUT82_11195</name>
    <name evidence="10" type="ORF">TPHV1_10309</name>
</gene>
<evidence type="ECO:0000259" key="9">
    <source>
        <dbReference type="PROSITE" id="PS51350"/>
    </source>
</evidence>
<evidence type="ECO:0000313" key="13">
    <source>
        <dbReference type="Proteomes" id="UP000323594"/>
    </source>
</evidence>
<keyword evidence="12" id="KW-1185">Reference proteome</keyword>
<dbReference type="InterPro" id="IPR001020">
    <property type="entry name" value="PTS_HPr_His_P_site"/>
</dbReference>
<dbReference type="CDD" id="cd00367">
    <property type="entry name" value="PTS-HPr_like"/>
    <property type="match status" value="1"/>
</dbReference>
<dbReference type="EMBL" id="CDNC01000001">
    <property type="protein sequence ID" value="CEM60641.1"/>
    <property type="molecule type" value="Genomic_DNA"/>
</dbReference>
<protein>
    <recommendedName>
        <fullName evidence="3">Phosphocarrier protein HPr</fullName>
    </recommendedName>
    <alternativeName>
        <fullName evidence="8">Histidine-containing protein</fullName>
    </alternativeName>
</protein>
<proteinExistence type="predicted"/>
<dbReference type="InterPro" id="IPR035895">
    <property type="entry name" value="HPr-like_sf"/>
</dbReference>
<sequence>MKEVELTITNPTGLHTRPGTEFVQLAKKFQSDVTIRKGDKEANAKSLIKMMKIGISCNDAISLIVSGDDEQEAIDALTDYIVNLKE</sequence>
<dbReference type="NCBIfam" id="TIGR01003">
    <property type="entry name" value="PTS_HPr_family"/>
    <property type="match status" value="1"/>
</dbReference>
<dbReference type="Pfam" id="PF00381">
    <property type="entry name" value="PTS-HPr"/>
    <property type="match status" value="1"/>
</dbReference>
<dbReference type="PROSITE" id="PS51350">
    <property type="entry name" value="PTS_HPR_DOM"/>
    <property type="match status" value="1"/>
</dbReference>
<evidence type="ECO:0000313" key="10">
    <source>
        <dbReference type="EMBL" id="CEM60641.1"/>
    </source>
</evidence>
<dbReference type="PROSITE" id="PS00589">
    <property type="entry name" value="PTS_HPR_SER"/>
    <property type="match status" value="1"/>
</dbReference>
<dbReference type="PRINTS" id="PR00107">
    <property type="entry name" value="PHOSPHOCPHPR"/>
</dbReference>
<dbReference type="PANTHER" id="PTHR33705">
    <property type="entry name" value="PHOSPHOCARRIER PROTEIN HPR"/>
    <property type="match status" value="1"/>
</dbReference>
<comment type="function">
    <text evidence="1">General (non sugar-specific) component of the phosphoenolpyruvate-dependent sugar phosphotransferase system (sugar PTS). This major carbohydrate active-transport system catalyzes the phosphorylation of incoming sugar substrates concomitantly with their translocation across the cell membrane. The phosphoryl group from phosphoenolpyruvate (PEP) is transferred to the phosphoryl carrier protein HPr by enzyme I. Phospho-HPr then transfers it to the PTS EIIA domain.</text>
</comment>
<dbReference type="InterPro" id="IPR050399">
    <property type="entry name" value="HPr"/>
</dbReference>
<keyword evidence="10" id="KW-0808">Transferase</keyword>
<evidence type="ECO:0000256" key="7">
    <source>
        <dbReference type="ARBA" id="ARBA00022683"/>
    </source>
</evidence>
<evidence type="ECO:0000313" key="12">
    <source>
        <dbReference type="Proteomes" id="UP000042527"/>
    </source>
</evidence>
<reference evidence="12" key="1">
    <citation type="submission" date="2015-01" db="EMBL/GenBank/DDBJ databases">
        <authorList>
            <person name="Manzoor Shahid"/>
            <person name="Zubair Saima"/>
        </authorList>
    </citation>
    <scope>NUCLEOTIDE SEQUENCE [LARGE SCALE GENOMIC DNA]</scope>
    <source>
        <strain evidence="12">V1</strain>
    </source>
</reference>
<dbReference type="PANTHER" id="PTHR33705:SF1">
    <property type="entry name" value="PHOSPHOCARRIER PROTEIN HPR"/>
    <property type="match status" value="1"/>
</dbReference>
<dbReference type="GO" id="GO:0005737">
    <property type="term" value="C:cytoplasm"/>
    <property type="evidence" value="ECO:0007669"/>
    <property type="project" value="UniProtKB-SubCell"/>
</dbReference>
<evidence type="ECO:0000256" key="4">
    <source>
        <dbReference type="ARBA" id="ARBA00022448"/>
    </source>
</evidence>
<dbReference type="GO" id="GO:0009401">
    <property type="term" value="P:phosphoenolpyruvate-dependent sugar phosphotransferase system"/>
    <property type="evidence" value="ECO:0007669"/>
    <property type="project" value="UniProtKB-KW"/>
</dbReference>
<dbReference type="InterPro" id="IPR000032">
    <property type="entry name" value="HPr-like"/>
</dbReference>
<dbReference type="Proteomes" id="UP000042527">
    <property type="component" value="Unassembled WGS sequence"/>
</dbReference>
<dbReference type="AlphaFoldDB" id="A0A0B7GVE2"/>